<keyword evidence="2" id="KW-1185">Reference proteome</keyword>
<evidence type="ECO:0000313" key="1">
    <source>
        <dbReference type="EMBL" id="PTQ84771.1"/>
    </source>
</evidence>
<dbReference type="RefSeq" id="WP_108032432.1">
    <property type="nucleotide sequence ID" value="NZ_QAOM01000007.1"/>
</dbReference>
<protein>
    <submittedName>
        <fullName evidence="1">Uncharacterized protein</fullName>
    </submittedName>
</protein>
<name>A0A2T5ILT2_9LACT</name>
<sequence>MKLSNEFYDYLDELPEKWEQLPDEDIRIIKMHALAGVEVGKKISYERKIKPINIFKDGVLVMTANRIAEAEACVNSKRDSIYKVLRGERRSVKGYTFEYAERGGCN</sequence>
<dbReference type="Proteomes" id="UP000244161">
    <property type="component" value="Unassembled WGS sequence"/>
</dbReference>
<organism evidence="1 2">
    <name type="scientific">Trichococcus patagoniensis</name>
    <dbReference type="NCBI Taxonomy" id="382641"/>
    <lineage>
        <taxon>Bacteria</taxon>
        <taxon>Bacillati</taxon>
        <taxon>Bacillota</taxon>
        <taxon>Bacilli</taxon>
        <taxon>Lactobacillales</taxon>
        <taxon>Carnobacteriaceae</taxon>
        <taxon>Trichococcus</taxon>
    </lineage>
</organism>
<reference evidence="1 2" key="1">
    <citation type="submission" date="2018-04" db="EMBL/GenBank/DDBJ databases">
        <title>Genomic Encyclopedia of Archaeal and Bacterial Type Strains, Phase II (KMG-II): from individual species to whole genera.</title>
        <authorList>
            <person name="Goeker M."/>
        </authorList>
    </citation>
    <scope>NUCLEOTIDE SEQUENCE [LARGE SCALE GENOMIC DNA]</scope>
    <source>
        <strain evidence="1 2">DSM 18806</strain>
    </source>
</reference>
<proteinExistence type="predicted"/>
<accession>A0A2T5ILT2</accession>
<dbReference type="InterPro" id="IPR036388">
    <property type="entry name" value="WH-like_DNA-bd_sf"/>
</dbReference>
<dbReference type="Gene3D" id="1.10.10.10">
    <property type="entry name" value="Winged helix-like DNA-binding domain superfamily/Winged helix DNA-binding domain"/>
    <property type="match status" value="1"/>
</dbReference>
<dbReference type="EMBL" id="QAOM01000007">
    <property type="protein sequence ID" value="PTQ84771.1"/>
    <property type="molecule type" value="Genomic_DNA"/>
</dbReference>
<gene>
    <name evidence="1" type="ORF">C8U37_107139</name>
</gene>
<dbReference type="AlphaFoldDB" id="A0A2T5ILT2"/>
<dbReference type="OrthoDB" id="9899965at2"/>
<comment type="caution">
    <text evidence="1">The sequence shown here is derived from an EMBL/GenBank/DDBJ whole genome shotgun (WGS) entry which is preliminary data.</text>
</comment>
<evidence type="ECO:0000313" key="2">
    <source>
        <dbReference type="Proteomes" id="UP000244161"/>
    </source>
</evidence>